<sequence>MLGVAVTGSAKLIAKGVVKGVKYATSEEAQERLIKASDNFQDKQERTRTKIDHAADIYSNFSDNQIRQEIRKVQQGADLSIPKQYALKQEASSRGII</sequence>
<organism evidence="1 2">
    <name type="scientific">Secundilactobacillus similis DSM 23365 = JCM 2765</name>
    <dbReference type="NCBI Taxonomy" id="1423804"/>
    <lineage>
        <taxon>Bacteria</taxon>
        <taxon>Bacillati</taxon>
        <taxon>Bacillota</taxon>
        <taxon>Bacilli</taxon>
        <taxon>Lactobacillales</taxon>
        <taxon>Lactobacillaceae</taxon>
        <taxon>Secundilactobacillus</taxon>
    </lineage>
</organism>
<reference evidence="1 2" key="1">
    <citation type="journal article" date="2015" name="Genome Announc.">
        <title>Expanding the biotechnology potential of lactobacilli through comparative genomics of 213 strains and associated genera.</title>
        <authorList>
            <person name="Sun Z."/>
            <person name="Harris H.M."/>
            <person name="McCann A."/>
            <person name="Guo C."/>
            <person name="Argimon S."/>
            <person name="Zhang W."/>
            <person name="Yang X."/>
            <person name="Jeffery I.B."/>
            <person name="Cooney J.C."/>
            <person name="Kagawa T.F."/>
            <person name="Liu W."/>
            <person name="Song Y."/>
            <person name="Salvetti E."/>
            <person name="Wrobel A."/>
            <person name="Rasinkangas P."/>
            <person name="Parkhill J."/>
            <person name="Rea M.C."/>
            <person name="O'Sullivan O."/>
            <person name="Ritari J."/>
            <person name="Douillard F.P."/>
            <person name="Paul Ross R."/>
            <person name="Yang R."/>
            <person name="Briner A.E."/>
            <person name="Felis G.E."/>
            <person name="de Vos W.M."/>
            <person name="Barrangou R."/>
            <person name="Klaenhammer T.R."/>
            <person name="Caufield P.W."/>
            <person name="Cui Y."/>
            <person name="Zhang H."/>
            <person name="O'Toole P.W."/>
        </authorList>
    </citation>
    <scope>NUCLEOTIDE SEQUENCE [LARGE SCALE GENOMIC DNA]</scope>
    <source>
        <strain evidence="1 2">DSM 23365</strain>
    </source>
</reference>
<accession>A0A0R2FQQ5</accession>
<dbReference type="AlphaFoldDB" id="A0A0R2FQQ5"/>
<protein>
    <submittedName>
        <fullName evidence="1">Uncharacterized protein</fullName>
    </submittedName>
</protein>
<proteinExistence type="predicted"/>
<dbReference type="Proteomes" id="UP000051442">
    <property type="component" value="Unassembled WGS sequence"/>
</dbReference>
<dbReference type="PATRIC" id="fig|1423804.4.peg.42"/>
<name>A0A0R2FQQ5_9LACO</name>
<evidence type="ECO:0000313" key="1">
    <source>
        <dbReference type="EMBL" id="KRN26804.1"/>
    </source>
</evidence>
<evidence type="ECO:0000313" key="2">
    <source>
        <dbReference type="Proteomes" id="UP000051442"/>
    </source>
</evidence>
<keyword evidence="2" id="KW-1185">Reference proteome</keyword>
<comment type="caution">
    <text evidence="1">The sequence shown here is derived from an EMBL/GenBank/DDBJ whole genome shotgun (WGS) entry which is preliminary data.</text>
</comment>
<gene>
    <name evidence="1" type="ORF">FD14_GL000036</name>
</gene>
<dbReference type="EMBL" id="AYZM01000006">
    <property type="protein sequence ID" value="KRN26804.1"/>
    <property type="molecule type" value="Genomic_DNA"/>
</dbReference>